<organism evidence="2 3">
    <name type="scientific">Perspicuibacillus lycopersici</name>
    <dbReference type="NCBI Taxonomy" id="1325689"/>
    <lineage>
        <taxon>Bacteria</taxon>
        <taxon>Bacillati</taxon>
        <taxon>Bacillota</taxon>
        <taxon>Bacilli</taxon>
        <taxon>Bacillales</taxon>
        <taxon>Bacillaceae</taxon>
        <taxon>Perspicuibacillus</taxon>
    </lineage>
</organism>
<feature type="transmembrane region" description="Helical" evidence="1">
    <location>
        <begin position="100"/>
        <end position="124"/>
    </location>
</feature>
<reference evidence="2" key="1">
    <citation type="submission" date="2022-10" db="EMBL/GenBank/DDBJ databases">
        <title>Description of Fervidibacillus gen. nov. in the family Fervidibacillaceae fam. nov. with two species, Fervidibacillus albus sp. nov., and Fervidibacillus halotolerans sp. nov., isolated from tidal flat sediments.</title>
        <authorList>
            <person name="Kwon K.K."/>
            <person name="Yang S.-H."/>
        </authorList>
    </citation>
    <scope>NUCLEOTIDE SEQUENCE</scope>
    <source>
        <strain evidence="2">JCM 19140</strain>
    </source>
</reference>
<comment type="caution">
    <text evidence="2">The sequence shown here is derived from an EMBL/GenBank/DDBJ whole genome shotgun (WGS) entry which is preliminary data.</text>
</comment>
<dbReference type="InterPro" id="IPR006938">
    <property type="entry name" value="DUF624"/>
</dbReference>
<accession>A0AAE3ISY5</accession>
<sequence length="221" mass="25466">METRGLFQRLYVVTEWITRISLSNVIWLLFNLPIVYLAFNVFVSTTPEQVIANVLLIGILAPFLFFPATTALFGVARKWVQGELGVKIVRSFWKYYRENYLRSMLGGFVIIVLWFLLVVDYYYFSTMKSPLFYLFLVVGMFIIVFTVNFFAITVHFEAKLFHTLKNSFLLALGRPVHTIGIAAICVAVYYVSFNVLPFLILLGMGSIIAYGTFYIFQKAVF</sequence>
<evidence type="ECO:0000313" key="3">
    <source>
        <dbReference type="Proteomes" id="UP001209318"/>
    </source>
</evidence>
<feature type="transmembrane region" description="Helical" evidence="1">
    <location>
        <begin position="168"/>
        <end position="190"/>
    </location>
</feature>
<evidence type="ECO:0000256" key="1">
    <source>
        <dbReference type="SAM" id="Phobius"/>
    </source>
</evidence>
<name>A0AAE3ISY5_9BACI</name>
<dbReference type="EMBL" id="JAOUSF010000002">
    <property type="protein sequence ID" value="MCU9613068.1"/>
    <property type="molecule type" value="Genomic_DNA"/>
</dbReference>
<protein>
    <submittedName>
        <fullName evidence="2">DUF624 domain-containing protein</fullName>
    </submittedName>
</protein>
<gene>
    <name evidence="2" type="ORF">OEV98_05825</name>
</gene>
<evidence type="ECO:0000313" key="2">
    <source>
        <dbReference type="EMBL" id="MCU9613068.1"/>
    </source>
</evidence>
<dbReference type="AlphaFoldDB" id="A0AAE3ISY5"/>
<feature type="transmembrane region" description="Helical" evidence="1">
    <location>
        <begin position="196"/>
        <end position="216"/>
    </location>
</feature>
<keyword evidence="1" id="KW-1133">Transmembrane helix</keyword>
<dbReference type="Proteomes" id="UP001209318">
    <property type="component" value="Unassembled WGS sequence"/>
</dbReference>
<dbReference type="RefSeq" id="WP_263072275.1">
    <property type="nucleotide sequence ID" value="NZ_JAOUSF010000002.1"/>
</dbReference>
<proteinExistence type="predicted"/>
<keyword evidence="1" id="KW-0812">Transmembrane</keyword>
<feature type="transmembrane region" description="Helical" evidence="1">
    <location>
        <begin position="20"/>
        <end position="39"/>
    </location>
</feature>
<keyword evidence="3" id="KW-1185">Reference proteome</keyword>
<dbReference type="Pfam" id="PF04854">
    <property type="entry name" value="DUF624"/>
    <property type="match status" value="1"/>
</dbReference>
<keyword evidence="1" id="KW-0472">Membrane</keyword>
<feature type="transmembrane region" description="Helical" evidence="1">
    <location>
        <begin position="51"/>
        <end position="75"/>
    </location>
</feature>
<feature type="transmembrane region" description="Helical" evidence="1">
    <location>
        <begin position="130"/>
        <end position="156"/>
    </location>
</feature>